<comment type="caution">
    <text evidence="1">The sequence shown here is derived from an EMBL/GenBank/DDBJ whole genome shotgun (WGS) entry which is preliminary data.</text>
</comment>
<evidence type="ECO:0000313" key="1">
    <source>
        <dbReference type="EMBL" id="GBM19819.1"/>
    </source>
</evidence>
<protein>
    <submittedName>
        <fullName evidence="1">Uncharacterized protein</fullName>
    </submittedName>
</protein>
<dbReference type="Proteomes" id="UP000499080">
    <property type="component" value="Unassembled WGS sequence"/>
</dbReference>
<dbReference type="AlphaFoldDB" id="A0A4Y2DUR3"/>
<keyword evidence="2" id="KW-1185">Reference proteome</keyword>
<gene>
    <name evidence="1" type="ORF">AVEN_86157_1</name>
</gene>
<dbReference type="EMBL" id="BGPR01000431">
    <property type="protein sequence ID" value="GBM19819.1"/>
    <property type="molecule type" value="Genomic_DNA"/>
</dbReference>
<reference evidence="1 2" key="1">
    <citation type="journal article" date="2019" name="Sci. Rep.">
        <title>Orb-weaving spider Araneus ventricosus genome elucidates the spidroin gene catalogue.</title>
        <authorList>
            <person name="Kono N."/>
            <person name="Nakamura H."/>
            <person name="Ohtoshi R."/>
            <person name="Moran D.A.P."/>
            <person name="Shinohara A."/>
            <person name="Yoshida Y."/>
            <person name="Fujiwara M."/>
            <person name="Mori M."/>
            <person name="Tomita M."/>
            <person name="Arakawa K."/>
        </authorList>
    </citation>
    <scope>NUCLEOTIDE SEQUENCE [LARGE SCALE GENOMIC DNA]</scope>
</reference>
<name>A0A4Y2DUR3_ARAVE</name>
<accession>A0A4Y2DUR3</accession>
<evidence type="ECO:0000313" key="2">
    <source>
        <dbReference type="Proteomes" id="UP000499080"/>
    </source>
</evidence>
<organism evidence="1 2">
    <name type="scientific">Araneus ventricosus</name>
    <name type="common">Orbweaver spider</name>
    <name type="synonym">Epeira ventricosa</name>
    <dbReference type="NCBI Taxonomy" id="182803"/>
    <lineage>
        <taxon>Eukaryota</taxon>
        <taxon>Metazoa</taxon>
        <taxon>Ecdysozoa</taxon>
        <taxon>Arthropoda</taxon>
        <taxon>Chelicerata</taxon>
        <taxon>Arachnida</taxon>
        <taxon>Araneae</taxon>
        <taxon>Araneomorphae</taxon>
        <taxon>Entelegynae</taxon>
        <taxon>Araneoidea</taxon>
        <taxon>Araneidae</taxon>
        <taxon>Araneus</taxon>
    </lineage>
</organism>
<sequence>METQWPVGSVVDSNRFQDNLSWICIQSALNLMSLVKSPQSSQRIANLKNGLVLNFGTVVGESALKDIPKVPASVKCAGVFDQVRTPPLLLEVHHWYRYYQRCQNRNIWLNVCCSAAPLVGGIEDRSALICVDNLRNAAYLRLFKLCSTAGALYMARNIFSPACEIVSGVD</sequence>
<proteinExistence type="predicted"/>